<evidence type="ECO:0000313" key="5">
    <source>
        <dbReference type="Proteomes" id="UP001204798"/>
    </source>
</evidence>
<evidence type="ECO:0000259" key="2">
    <source>
        <dbReference type="Pfam" id="PF00534"/>
    </source>
</evidence>
<dbReference type="Pfam" id="PF00534">
    <property type="entry name" value="Glycos_transf_1"/>
    <property type="match status" value="1"/>
</dbReference>
<dbReference type="PANTHER" id="PTHR12526:SF630">
    <property type="entry name" value="GLYCOSYLTRANSFERASE"/>
    <property type="match status" value="1"/>
</dbReference>
<dbReference type="SUPFAM" id="SSF53756">
    <property type="entry name" value="UDP-Glycosyltransferase/glycogen phosphorylase"/>
    <property type="match status" value="1"/>
</dbReference>
<keyword evidence="1" id="KW-0472">Membrane</keyword>
<proteinExistence type="predicted"/>
<dbReference type="InterPro" id="IPR001296">
    <property type="entry name" value="Glyco_trans_1"/>
</dbReference>
<dbReference type="RefSeq" id="WP_259094429.1">
    <property type="nucleotide sequence ID" value="NZ_CP130454.1"/>
</dbReference>
<accession>A0ABT2EKN9</accession>
<sequence length="405" mass="44527">MKRDARQWMELVKMENFRVGFFMLHPNIWFGGGQIALLRVAGWLSGKGLPTEIIVSRIEGKLPFQPPKGVRVVNLNVPALKAAGKVIGTSVAISAVFGLARYFRQNPRQLVIAPGWADGGLALWAKKLAKSGAKVAIWEQTHVSAMKSQGGNLYRQLAPQIVKLSYRHADVVAACSSAVADDIAKLSKLPRERVHVIYNPTDPDIEAKAQEPVDHLWFNESKIPVILSVARLSPEKDLQTLVRAFSIVRKERPARLAILGEGSERTKLERLVKELGLENDVWMPGFVDNPFKFMKRAAVFVLSSKFEGAPLVLAEALSVGIPVVSTDCPSGPREILEGGKWGKLVPVGDHEKLAEAILKTIESPPERESLKKRGRNFSIDEIGGKWLKVLGSVTKAEVTESYAAI</sequence>
<dbReference type="Proteomes" id="UP001204798">
    <property type="component" value="Unassembled WGS sequence"/>
</dbReference>
<dbReference type="Gene3D" id="3.40.50.2000">
    <property type="entry name" value="Glycogen Phosphorylase B"/>
    <property type="match status" value="2"/>
</dbReference>
<dbReference type="PANTHER" id="PTHR12526">
    <property type="entry name" value="GLYCOSYLTRANSFERASE"/>
    <property type="match status" value="1"/>
</dbReference>
<name>A0ABT2EKN9_9BACT</name>
<feature type="domain" description="Glycosyl transferase family 1" evidence="2">
    <location>
        <begin position="222"/>
        <end position="376"/>
    </location>
</feature>
<gene>
    <name evidence="4" type="ORF">M2350_000913</name>
</gene>
<organism evidence="4 5">
    <name type="scientific">Candidatus Fervidibacter sacchari</name>
    <dbReference type="NCBI Taxonomy" id="1448929"/>
    <lineage>
        <taxon>Bacteria</taxon>
        <taxon>Candidatus Fervidibacterota</taxon>
        <taxon>Candidatus Fervidibacter</taxon>
    </lineage>
</organism>
<comment type="caution">
    <text evidence="4">The sequence shown here is derived from an EMBL/GenBank/DDBJ whole genome shotgun (WGS) entry which is preliminary data.</text>
</comment>
<dbReference type="CDD" id="cd03811">
    <property type="entry name" value="GT4_GT28_WabH-like"/>
    <property type="match status" value="1"/>
</dbReference>
<keyword evidence="5" id="KW-1185">Reference proteome</keyword>
<evidence type="ECO:0000313" key="4">
    <source>
        <dbReference type="EMBL" id="MCS3918513.1"/>
    </source>
</evidence>
<feature type="transmembrane region" description="Helical" evidence="1">
    <location>
        <begin position="21"/>
        <end position="41"/>
    </location>
</feature>
<protein>
    <submittedName>
        <fullName evidence="4">Glycosyltransferase involved in cell wall biosynthesis</fullName>
    </submittedName>
</protein>
<dbReference type="InterPro" id="IPR028098">
    <property type="entry name" value="Glyco_trans_4-like_N"/>
</dbReference>
<evidence type="ECO:0000256" key="1">
    <source>
        <dbReference type="SAM" id="Phobius"/>
    </source>
</evidence>
<keyword evidence="1" id="KW-0812">Transmembrane</keyword>
<reference evidence="4 5" key="1">
    <citation type="submission" date="2022-08" db="EMBL/GenBank/DDBJ databases">
        <title>Bacterial and archaeal communities from various locations to study Microbial Dark Matter (Phase II).</title>
        <authorList>
            <person name="Stepanauskas R."/>
        </authorList>
    </citation>
    <scope>NUCLEOTIDE SEQUENCE [LARGE SCALE GENOMIC DNA]</scope>
    <source>
        <strain evidence="4 5">PD1</strain>
    </source>
</reference>
<feature type="domain" description="Glycosyltransferase subfamily 4-like N-terminal" evidence="3">
    <location>
        <begin position="31"/>
        <end position="199"/>
    </location>
</feature>
<dbReference type="EMBL" id="JANUCP010000002">
    <property type="protein sequence ID" value="MCS3918513.1"/>
    <property type="molecule type" value="Genomic_DNA"/>
</dbReference>
<keyword evidence="1" id="KW-1133">Transmembrane helix</keyword>
<evidence type="ECO:0000259" key="3">
    <source>
        <dbReference type="Pfam" id="PF13579"/>
    </source>
</evidence>
<dbReference type="Pfam" id="PF13579">
    <property type="entry name" value="Glyco_trans_4_4"/>
    <property type="match status" value="1"/>
</dbReference>